<dbReference type="HOGENOM" id="CLU_824192_0_0_1"/>
<dbReference type="RefSeq" id="XP_007920689.1">
    <property type="nucleotide sequence ID" value="XM_007922498.1"/>
</dbReference>
<evidence type="ECO:0000313" key="1">
    <source>
        <dbReference type="EMBL" id="EME87137.1"/>
    </source>
</evidence>
<dbReference type="EMBL" id="KB446555">
    <property type="protein sequence ID" value="EME87137.1"/>
    <property type="molecule type" value="Genomic_DNA"/>
</dbReference>
<protein>
    <submittedName>
        <fullName evidence="1">Uncharacterized protein</fullName>
    </submittedName>
</protein>
<name>N1Q8B0_PSEFD</name>
<gene>
    <name evidence="1" type="ORF">MYCFIDRAFT_169006</name>
</gene>
<proteinExistence type="predicted"/>
<evidence type="ECO:0000313" key="2">
    <source>
        <dbReference type="Proteomes" id="UP000016932"/>
    </source>
</evidence>
<dbReference type="AlphaFoldDB" id="N1Q8B0"/>
<dbReference type="Proteomes" id="UP000016932">
    <property type="component" value="Unassembled WGS sequence"/>
</dbReference>
<sequence length="337" mass="37916">MTLCRNLAREHGLTEVPYCGRSAWQSWLLVMSTIASRGSIVTVGMYGGRENFRVHSLREPVLSRPGDLENLMRNETTDSEGDFTVLGTCIYHSPCSKVKLPSSSSWIPYASYTYLPRSDWERMKAQVQFARARDGIISARRGVGEYVEAVIVKHGLIRATRAYLWRCMISYNVSDRSSTAGYEKHVNVSCTLTLAEGWNPRKGAHVDKDLICERDDEQNSPISSELSNLRCLATCPHDFGGRTFHSPCRGFLWDEGDHTRHDTITWSQTARLNIDTNSSEKRAAASLAKCVAWPLDEQVALIQRHRLRTLQSCTGGWLVKSDARAIQVICWLADTIS</sequence>
<dbReference type="GeneID" id="19332294"/>
<reference evidence="1 2" key="1">
    <citation type="journal article" date="2012" name="PLoS Pathog.">
        <title>Diverse lifestyles and strategies of plant pathogenesis encoded in the genomes of eighteen Dothideomycetes fungi.</title>
        <authorList>
            <person name="Ohm R.A."/>
            <person name="Feau N."/>
            <person name="Henrissat B."/>
            <person name="Schoch C.L."/>
            <person name="Horwitz B.A."/>
            <person name="Barry K.W."/>
            <person name="Condon B.J."/>
            <person name="Copeland A.C."/>
            <person name="Dhillon B."/>
            <person name="Glaser F."/>
            <person name="Hesse C.N."/>
            <person name="Kosti I."/>
            <person name="LaButti K."/>
            <person name="Lindquist E.A."/>
            <person name="Lucas S."/>
            <person name="Salamov A.A."/>
            <person name="Bradshaw R.E."/>
            <person name="Ciuffetti L."/>
            <person name="Hamelin R.C."/>
            <person name="Kema G.H.J."/>
            <person name="Lawrence C."/>
            <person name="Scott J.A."/>
            <person name="Spatafora J.W."/>
            <person name="Turgeon B.G."/>
            <person name="de Wit P.J.G.M."/>
            <person name="Zhong S."/>
            <person name="Goodwin S.B."/>
            <person name="Grigoriev I.V."/>
        </authorList>
    </citation>
    <scope>NUCLEOTIDE SEQUENCE [LARGE SCALE GENOMIC DNA]</scope>
    <source>
        <strain evidence="1 2">CIRAD86</strain>
    </source>
</reference>
<dbReference type="VEuPathDB" id="FungiDB:MYCFIDRAFT_169006"/>
<keyword evidence="2" id="KW-1185">Reference proteome</keyword>
<dbReference type="KEGG" id="pfj:MYCFIDRAFT_169006"/>
<accession>N1Q8B0</accession>
<organism evidence="1 2">
    <name type="scientific">Pseudocercospora fijiensis (strain CIRAD86)</name>
    <name type="common">Black leaf streak disease fungus</name>
    <name type="synonym">Mycosphaerella fijiensis</name>
    <dbReference type="NCBI Taxonomy" id="383855"/>
    <lineage>
        <taxon>Eukaryota</taxon>
        <taxon>Fungi</taxon>
        <taxon>Dikarya</taxon>
        <taxon>Ascomycota</taxon>
        <taxon>Pezizomycotina</taxon>
        <taxon>Dothideomycetes</taxon>
        <taxon>Dothideomycetidae</taxon>
        <taxon>Mycosphaerellales</taxon>
        <taxon>Mycosphaerellaceae</taxon>
        <taxon>Pseudocercospora</taxon>
    </lineage>
</organism>